<evidence type="ECO:0000259" key="1">
    <source>
        <dbReference type="PROSITE" id="PS51372"/>
    </source>
</evidence>
<evidence type="ECO:0000313" key="2">
    <source>
        <dbReference type="EMBL" id="KTD85671.1"/>
    </source>
</evidence>
<dbReference type="PROSITE" id="PS51372">
    <property type="entry name" value="PRD_2"/>
    <property type="match status" value="1"/>
</dbReference>
<evidence type="ECO:0000313" key="3">
    <source>
        <dbReference type="Proteomes" id="UP000054709"/>
    </source>
</evidence>
<dbReference type="EMBL" id="LCZJ02000026">
    <property type="protein sequence ID" value="KTD85671.1"/>
    <property type="molecule type" value="Genomic_DNA"/>
</dbReference>
<dbReference type="RefSeq" id="WP_060624512.1">
    <property type="nucleotide sequence ID" value="NZ_LCZJ02000026.1"/>
</dbReference>
<dbReference type="GO" id="GO:0006355">
    <property type="term" value="P:regulation of DNA-templated transcription"/>
    <property type="evidence" value="ECO:0007669"/>
    <property type="project" value="InterPro"/>
</dbReference>
<proteinExistence type="predicted"/>
<organism evidence="2 3">
    <name type="scientific">Paenibacillus etheri</name>
    <dbReference type="NCBI Taxonomy" id="1306852"/>
    <lineage>
        <taxon>Bacteria</taxon>
        <taxon>Bacillati</taxon>
        <taxon>Bacillota</taxon>
        <taxon>Bacilli</taxon>
        <taxon>Bacillales</taxon>
        <taxon>Paenibacillaceae</taxon>
        <taxon>Paenibacillus</taxon>
    </lineage>
</organism>
<dbReference type="Gene3D" id="1.10.1790.10">
    <property type="entry name" value="PRD domain"/>
    <property type="match status" value="1"/>
</dbReference>
<gene>
    <name evidence="2" type="ORF">UQ64_19450</name>
</gene>
<dbReference type="InterPro" id="IPR011608">
    <property type="entry name" value="PRD"/>
</dbReference>
<dbReference type="Pfam" id="PF00874">
    <property type="entry name" value="PRD"/>
    <property type="match status" value="1"/>
</dbReference>
<accession>A0A0W1AWH7</accession>
<name>A0A0W1AWH7_9BACL</name>
<feature type="domain" description="PRD" evidence="1">
    <location>
        <begin position="15"/>
        <end position="119"/>
    </location>
</feature>
<dbReference type="Proteomes" id="UP000054709">
    <property type="component" value="Unassembled WGS sequence"/>
</dbReference>
<keyword evidence="3" id="KW-1185">Reference proteome</keyword>
<reference evidence="2 3" key="1">
    <citation type="journal article" date="2015" name="Int. Biodeterior. Biodegradation">
        <title>Physiological and genetic screening methods for the isolation of methyl tert-butyl ether-degrading bacteria for bioremediation purposes.</title>
        <authorList>
            <person name="Guisado I.M."/>
            <person name="Purswani J."/>
            <person name="Gonzalez Lopez J."/>
            <person name="Pozo C."/>
        </authorList>
    </citation>
    <scope>NUCLEOTIDE SEQUENCE [LARGE SCALE GENOMIC DNA]</scope>
    <source>
        <strain evidence="2 3">SH7</strain>
    </source>
</reference>
<dbReference type="SUPFAM" id="SSF63520">
    <property type="entry name" value="PTS-regulatory domain, PRD"/>
    <property type="match status" value="1"/>
</dbReference>
<dbReference type="AlphaFoldDB" id="A0A0W1AWH7"/>
<dbReference type="OrthoDB" id="222293at186822"/>
<sequence>MSLNDRIELLFESEQVDRDTFEQTPNVLKKVEEFLELKLEEENAGSLTSHLMKAIQRIKTNEAVQTCSTALVQQALAKSEVYEFSLELLAPFNIHNSNLDAEAAFIASYLLSLTDEEEV</sequence>
<protein>
    <recommendedName>
        <fullName evidence="1">PRD domain-containing protein</fullName>
    </recommendedName>
</protein>
<comment type="caution">
    <text evidence="2">The sequence shown here is derived from an EMBL/GenBank/DDBJ whole genome shotgun (WGS) entry which is preliminary data.</text>
</comment>
<dbReference type="InterPro" id="IPR036634">
    <property type="entry name" value="PRD_sf"/>
</dbReference>